<dbReference type="GO" id="GO:0008381">
    <property type="term" value="F:mechanosensitive monoatomic ion channel activity"/>
    <property type="evidence" value="ECO:0007669"/>
    <property type="project" value="InterPro"/>
</dbReference>
<evidence type="ECO:0000256" key="2">
    <source>
        <dbReference type="ARBA" id="ARBA00008017"/>
    </source>
</evidence>
<dbReference type="RefSeq" id="WP_119815620.1">
    <property type="nucleotide sequence ID" value="NZ_CP025066.1"/>
</dbReference>
<evidence type="ECO:0000256" key="1">
    <source>
        <dbReference type="ARBA" id="ARBA00004651"/>
    </source>
</evidence>
<dbReference type="Gene3D" id="3.30.70.100">
    <property type="match status" value="1"/>
</dbReference>
<dbReference type="EMBL" id="CP025066">
    <property type="protein sequence ID" value="AUX08535.1"/>
    <property type="molecule type" value="Genomic_DNA"/>
</dbReference>
<evidence type="ECO:0000259" key="9">
    <source>
        <dbReference type="Pfam" id="PF00924"/>
    </source>
</evidence>
<dbReference type="OrthoDB" id="11475at2157"/>
<organism evidence="11 12">
    <name type="scientific">Halalkaliarchaeum desulfuricum</name>
    <dbReference type="NCBI Taxonomy" id="2055893"/>
    <lineage>
        <taxon>Archaea</taxon>
        <taxon>Methanobacteriati</taxon>
        <taxon>Methanobacteriota</taxon>
        <taxon>Stenosarchaea group</taxon>
        <taxon>Halobacteria</taxon>
        <taxon>Halobacteriales</taxon>
        <taxon>Haloferacaceae</taxon>
        <taxon>Halalkaliarchaeum</taxon>
    </lineage>
</organism>
<protein>
    <submittedName>
        <fullName evidence="11">Mechanosensitive ion channel protein MscS</fullName>
    </submittedName>
</protein>
<feature type="compositionally biased region" description="Polar residues" evidence="7">
    <location>
        <begin position="324"/>
        <end position="336"/>
    </location>
</feature>
<dbReference type="AlphaFoldDB" id="A0A343THG3"/>
<dbReference type="PANTHER" id="PTHR30221">
    <property type="entry name" value="SMALL-CONDUCTANCE MECHANOSENSITIVE CHANNEL"/>
    <property type="match status" value="1"/>
</dbReference>
<dbReference type="SUPFAM" id="SSF82689">
    <property type="entry name" value="Mechanosensitive channel protein MscS (YggB), C-terminal domain"/>
    <property type="match status" value="1"/>
</dbReference>
<dbReference type="Pfam" id="PF00924">
    <property type="entry name" value="MS_channel_2nd"/>
    <property type="match status" value="1"/>
</dbReference>
<keyword evidence="3" id="KW-1003">Cell membrane</keyword>
<comment type="similarity">
    <text evidence="2">Belongs to the MscS (TC 1.A.23) family.</text>
</comment>
<name>A0A343THG3_9EURY</name>
<feature type="region of interest" description="Disordered" evidence="7">
    <location>
        <begin position="311"/>
        <end position="336"/>
    </location>
</feature>
<dbReference type="Pfam" id="PF21082">
    <property type="entry name" value="MS_channel_3rd"/>
    <property type="match status" value="1"/>
</dbReference>
<comment type="subcellular location">
    <subcellularLocation>
        <location evidence="1">Cell membrane</location>
        <topology evidence="1">Multi-pass membrane protein</topology>
    </subcellularLocation>
</comment>
<evidence type="ECO:0000256" key="7">
    <source>
        <dbReference type="SAM" id="MobiDB-lite"/>
    </source>
</evidence>
<evidence type="ECO:0000256" key="6">
    <source>
        <dbReference type="ARBA" id="ARBA00023136"/>
    </source>
</evidence>
<dbReference type="PANTHER" id="PTHR30221:SF1">
    <property type="entry name" value="SMALL-CONDUCTANCE MECHANOSENSITIVE CHANNEL"/>
    <property type="match status" value="1"/>
</dbReference>
<feature type="transmembrane region" description="Helical" evidence="8">
    <location>
        <begin position="38"/>
        <end position="56"/>
    </location>
</feature>
<feature type="domain" description="Mechanosensitive ion channel MscS C-terminal" evidence="10">
    <location>
        <begin position="197"/>
        <end position="289"/>
    </location>
</feature>
<feature type="domain" description="Mechanosensitive ion channel MscS" evidence="9">
    <location>
        <begin position="121"/>
        <end position="187"/>
    </location>
</feature>
<dbReference type="SUPFAM" id="SSF50182">
    <property type="entry name" value="Sm-like ribonucleoproteins"/>
    <property type="match status" value="1"/>
</dbReference>
<keyword evidence="5 8" id="KW-1133">Transmembrane helix</keyword>
<dbReference type="InterPro" id="IPR011066">
    <property type="entry name" value="MscS_channel_C_sf"/>
</dbReference>
<dbReference type="GeneID" id="37877242"/>
<evidence type="ECO:0000256" key="3">
    <source>
        <dbReference type="ARBA" id="ARBA00022475"/>
    </source>
</evidence>
<feature type="transmembrane region" description="Helical" evidence="8">
    <location>
        <begin position="76"/>
        <end position="97"/>
    </location>
</feature>
<evidence type="ECO:0000256" key="5">
    <source>
        <dbReference type="ARBA" id="ARBA00022989"/>
    </source>
</evidence>
<sequence length="336" mass="36587">MDAETAAAAASRFPLQAGGGPPGREILPDPISFTGMEYLVALAALIAGIYLSKYLLRLLGRPIASQFVRPSIAQTVLRGIRLSVIVLALFFSGWLAGLGFPDIVLSVAVFSAVVGIILAPLVGSIINGLFVLADQPFEIGDMIELDDGTQGFVEDMTIRYTKIFTLDNTFIVIPNANIRERDVTNYSAEDERTRLSLSILITYESNLSQARKVMEQAARRSDAVIDGGPDIRIGSARYPASPTCYIDDYADDGVLLTLRYWARKPYRLIAVRSEVQTNIWEALEDDDVHVDVAYPHQHLIFDETSGRAEVAVSEASELDRSEVATDQSIGPSSDGG</sequence>
<dbReference type="Gene3D" id="2.30.30.60">
    <property type="match status" value="1"/>
</dbReference>
<dbReference type="InterPro" id="IPR023408">
    <property type="entry name" value="MscS_beta-dom_sf"/>
</dbReference>
<reference evidence="12" key="1">
    <citation type="submission" date="2017-11" db="EMBL/GenBank/DDBJ databases">
        <title>Phenotypic and genomic properties of facultatively anaerobic sulfur-reducing natronoarchaea from hypersaline soda lakes.</title>
        <authorList>
            <person name="Sorokin D.Y."/>
            <person name="Kublanov I.V."/>
            <person name="Roman P."/>
            <person name="Sinninghe Damste J.S."/>
            <person name="Golyshin P.N."/>
            <person name="Rojo D."/>
            <person name="Ciordia S."/>
            <person name="Mena M.D.C."/>
            <person name="Ferrer M."/>
            <person name="Messina E."/>
            <person name="Smedile F."/>
            <person name="La Spada G."/>
            <person name="La Cono V."/>
            <person name="Yakimov M.M."/>
        </authorList>
    </citation>
    <scope>NUCLEOTIDE SEQUENCE [LARGE SCALE GENOMIC DNA]</scope>
    <source>
        <strain evidence="12">AArc-Sl</strain>
    </source>
</reference>
<keyword evidence="6 8" id="KW-0472">Membrane</keyword>
<dbReference type="GO" id="GO:0005886">
    <property type="term" value="C:plasma membrane"/>
    <property type="evidence" value="ECO:0007669"/>
    <property type="project" value="UniProtKB-SubCell"/>
</dbReference>
<feature type="transmembrane region" description="Helical" evidence="8">
    <location>
        <begin position="103"/>
        <end position="132"/>
    </location>
</feature>
<keyword evidence="4 8" id="KW-0812">Transmembrane</keyword>
<evidence type="ECO:0000313" key="12">
    <source>
        <dbReference type="Proteomes" id="UP000263012"/>
    </source>
</evidence>
<dbReference type="Proteomes" id="UP000263012">
    <property type="component" value="Chromosome"/>
</dbReference>
<evidence type="ECO:0000256" key="4">
    <source>
        <dbReference type="ARBA" id="ARBA00022692"/>
    </source>
</evidence>
<dbReference type="KEGG" id="hdf:AArcSl_0897"/>
<evidence type="ECO:0000259" key="10">
    <source>
        <dbReference type="Pfam" id="PF21082"/>
    </source>
</evidence>
<dbReference type="InterPro" id="IPR006685">
    <property type="entry name" value="MscS_channel_2nd"/>
</dbReference>
<dbReference type="InterPro" id="IPR049278">
    <property type="entry name" value="MS_channel_C"/>
</dbReference>
<evidence type="ECO:0000256" key="8">
    <source>
        <dbReference type="SAM" id="Phobius"/>
    </source>
</evidence>
<keyword evidence="12" id="KW-1185">Reference proteome</keyword>
<feature type="region of interest" description="Disordered" evidence="7">
    <location>
        <begin position="1"/>
        <end position="21"/>
    </location>
</feature>
<evidence type="ECO:0000313" key="11">
    <source>
        <dbReference type="EMBL" id="AUX08535.1"/>
    </source>
</evidence>
<dbReference type="InterPro" id="IPR010920">
    <property type="entry name" value="LSM_dom_sf"/>
</dbReference>
<gene>
    <name evidence="11" type="primary">mscS</name>
    <name evidence="11" type="ORF">AArcSl_0897</name>
</gene>
<proteinExistence type="inferred from homology"/>
<dbReference type="InterPro" id="IPR045275">
    <property type="entry name" value="MscS_archaea/bacteria_type"/>
</dbReference>
<accession>A0A343THG3</accession>